<dbReference type="GO" id="GO:0030170">
    <property type="term" value="F:pyridoxal phosphate binding"/>
    <property type="evidence" value="ECO:0007669"/>
    <property type="project" value="InterPro"/>
</dbReference>
<evidence type="ECO:0000256" key="2">
    <source>
        <dbReference type="ARBA" id="ARBA00005011"/>
    </source>
</evidence>
<dbReference type="RefSeq" id="WP_123590335.1">
    <property type="nucleotide sequence ID" value="NZ_AYKF01000066.1"/>
</dbReference>
<keyword evidence="6 9" id="KW-0808">Transferase</keyword>
<dbReference type="UniPathway" id="UPA00031">
    <property type="reaction ID" value="UER00012"/>
</dbReference>
<name>A0A423Q1V3_9GAMM</name>
<evidence type="ECO:0000256" key="9">
    <source>
        <dbReference type="HAMAP-Rule" id="MF_01023"/>
    </source>
</evidence>
<comment type="subunit">
    <text evidence="4 9">Homodimer.</text>
</comment>
<comment type="caution">
    <text evidence="11">The sequence shown here is derived from an EMBL/GenBank/DDBJ whole genome shotgun (WGS) entry which is preliminary data.</text>
</comment>
<keyword evidence="9" id="KW-0368">Histidine biosynthesis</keyword>
<dbReference type="InterPro" id="IPR050106">
    <property type="entry name" value="HistidinolP_aminotransfase"/>
</dbReference>
<dbReference type="InterPro" id="IPR015424">
    <property type="entry name" value="PyrdxlP-dep_Trfase"/>
</dbReference>
<organism evidence="11 12">
    <name type="scientific">Salinisphaera orenii YIM 95161</name>
    <dbReference type="NCBI Taxonomy" id="1051139"/>
    <lineage>
        <taxon>Bacteria</taxon>
        <taxon>Pseudomonadati</taxon>
        <taxon>Pseudomonadota</taxon>
        <taxon>Gammaproteobacteria</taxon>
        <taxon>Salinisphaerales</taxon>
        <taxon>Salinisphaeraceae</taxon>
        <taxon>Salinisphaera</taxon>
    </lineage>
</organism>
<dbReference type="NCBIfam" id="TIGR01141">
    <property type="entry name" value="hisC"/>
    <property type="match status" value="1"/>
</dbReference>
<dbReference type="EC" id="2.6.1.9" evidence="9"/>
<dbReference type="InterPro" id="IPR005861">
    <property type="entry name" value="HisP_aminotrans"/>
</dbReference>
<dbReference type="PANTHER" id="PTHR43643">
    <property type="entry name" value="HISTIDINOL-PHOSPHATE AMINOTRANSFERASE 2"/>
    <property type="match status" value="1"/>
</dbReference>
<evidence type="ECO:0000256" key="8">
    <source>
        <dbReference type="ARBA" id="ARBA00047481"/>
    </source>
</evidence>
<comment type="cofactor">
    <cofactor evidence="1 9">
        <name>pyridoxal 5'-phosphate</name>
        <dbReference type="ChEBI" id="CHEBI:597326"/>
    </cofactor>
</comment>
<accession>A0A423Q1V3</accession>
<dbReference type="HAMAP" id="MF_01023">
    <property type="entry name" value="HisC_aminotrans_2"/>
    <property type="match status" value="1"/>
</dbReference>
<sequence length="374" mass="40435">MSLTLTDQAHAGIRSLHAYEPGKPIEDLKRELGLSSIIKLASNENPLGTAPAATRALAEFAGELHRYPDGNGFALKQKLAARHAIEPGRITLGNGSNDVLELTARVFLGPGKNAVFSEYAFAVYPIVARAVNAETRVVPALGPSAEMPRGHDLDAFMDHVDDNTGVVFIASPNNPTGTWLAPAAIEAFLDALPAHVVVVLDEAYLEYQDRDQRPDSRAWLERYPNLIVTRTFSKIYGMAGLRVGYGLSSPEVADYINRVRQPFNVSTIGLHCAEAALDDEAFIDRSIGTNTVQRAALAAELQARGLSCLPSQANFITFDCGEASTPLFQAMLREGVIVRPLASYDMPEHLRVTVGAAEDNARFLAALDAVRDRG</sequence>
<evidence type="ECO:0000256" key="7">
    <source>
        <dbReference type="ARBA" id="ARBA00022898"/>
    </source>
</evidence>
<evidence type="ECO:0000256" key="1">
    <source>
        <dbReference type="ARBA" id="ARBA00001933"/>
    </source>
</evidence>
<dbReference type="Proteomes" id="UP000285123">
    <property type="component" value="Unassembled WGS sequence"/>
</dbReference>
<dbReference type="GO" id="GO:0000105">
    <property type="term" value="P:L-histidine biosynthetic process"/>
    <property type="evidence" value="ECO:0007669"/>
    <property type="project" value="UniProtKB-UniRule"/>
</dbReference>
<dbReference type="InterPro" id="IPR015421">
    <property type="entry name" value="PyrdxlP-dep_Trfase_major"/>
</dbReference>
<proteinExistence type="inferred from homology"/>
<keyword evidence="7 9" id="KW-0663">Pyridoxal phosphate</keyword>
<evidence type="ECO:0000259" key="10">
    <source>
        <dbReference type="Pfam" id="PF00155"/>
    </source>
</evidence>
<dbReference type="CDD" id="cd00609">
    <property type="entry name" value="AAT_like"/>
    <property type="match status" value="1"/>
</dbReference>
<dbReference type="InterPro" id="IPR015422">
    <property type="entry name" value="PyrdxlP-dep_Trfase_small"/>
</dbReference>
<keyword evidence="5 9" id="KW-0032">Aminotransferase</keyword>
<feature type="domain" description="Aminotransferase class I/classII large" evidence="10">
    <location>
        <begin position="37"/>
        <end position="366"/>
    </location>
</feature>
<keyword evidence="9" id="KW-0028">Amino-acid biosynthesis</keyword>
<dbReference type="EMBL" id="AYKF01000066">
    <property type="protein sequence ID" value="ROO32411.1"/>
    <property type="molecule type" value="Genomic_DNA"/>
</dbReference>
<protein>
    <recommendedName>
        <fullName evidence="9">Histidinol-phosphate aminotransferase</fullName>
        <ecNumber evidence="9">2.6.1.9</ecNumber>
    </recommendedName>
    <alternativeName>
        <fullName evidence="9">Imidazole acetol-phosphate transaminase</fullName>
    </alternativeName>
</protein>
<comment type="catalytic activity">
    <reaction evidence="8 9">
        <text>L-histidinol phosphate + 2-oxoglutarate = 3-(imidazol-4-yl)-2-oxopropyl phosphate + L-glutamate</text>
        <dbReference type="Rhea" id="RHEA:23744"/>
        <dbReference type="ChEBI" id="CHEBI:16810"/>
        <dbReference type="ChEBI" id="CHEBI:29985"/>
        <dbReference type="ChEBI" id="CHEBI:57766"/>
        <dbReference type="ChEBI" id="CHEBI:57980"/>
        <dbReference type="EC" id="2.6.1.9"/>
    </reaction>
</comment>
<dbReference type="SUPFAM" id="SSF53383">
    <property type="entry name" value="PLP-dependent transferases"/>
    <property type="match status" value="1"/>
</dbReference>
<dbReference type="AlphaFoldDB" id="A0A423Q1V3"/>
<evidence type="ECO:0000313" key="12">
    <source>
        <dbReference type="Proteomes" id="UP000285123"/>
    </source>
</evidence>
<comment type="pathway">
    <text evidence="2 9">Amino-acid biosynthesis; L-histidine biosynthesis; L-histidine from 5-phospho-alpha-D-ribose 1-diphosphate: step 7/9.</text>
</comment>
<dbReference type="Pfam" id="PF00155">
    <property type="entry name" value="Aminotran_1_2"/>
    <property type="match status" value="1"/>
</dbReference>
<comment type="similarity">
    <text evidence="3 9">Belongs to the class-II pyridoxal-phosphate-dependent aminotransferase family. Histidinol-phosphate aminotransferase subfamily.</text>
</comment>
<dbReference type="Gene3D" id="3.40.640.10">
    <property type="entry name" value="Type I PLP-dependent aspartate aminotransferase-like (Major domain)"/>
    <property type="match status" value="1"/>
</dbReference>
<reference evidence="11 12" key="1">
    <citation type="submission" date="2013-10" db="EMBL/GenBank/DDBJ databases">
        <title>Salinisphaera halophila YIM 95161 Genome Sequencing.</title>
        <authorList>
            <person name="Lai Q."/>
            <person name="Li C."/>
            <person name="Shao Z."/>
        </authorList>
    </citation>
    <scope>NUCLEOTIDE SEQUENCE [LARGE SCALE GENOMIC DNA]</scope>
    <source>
        <strain evidence="11 12">YIM 95161</strain>
    </source>
</reference>
<dbReference type="OrthoDB" id="9813612at2"/>
<feature type="modified residue" description="N6-(pyridoxal phosphate)lysine" evidence="9">
    <location>
        <position position="234"/>
    </location>
</feature>
<evidence type="ECO:0000256" key="6">
    <source>
        <dbReference type="ARBA" id="ARBA00022679"/>
    </source>
</evidence>
<evidence type="ECO:0000256" key="3">
    <source>
        <dbReference type="ARBA" id="ARBA00007970"/>
    </source>
</evidence>
<dbReference type="InterPro" id="IPR004839">
    <property type="entry name" value="Aminotransferase_I/II_large"/>
</dbReference>
<dbReference type="Gene3D" id="3.90.1150.10">
    <property type="entry name" value="Aspartate Aminotransferase, domain 1"/>
    <property type="match status" value="1"/>
</dbReference>
<evidence type="ECO:0000313" key="11">
    <source>
        <dbReference type="EMBL" id="ROO32411.1"/>
    </source>
</evidence>
<evidence type="ECO:0000256" key="4">
    <source>
        <dbReference type="ARBA" id="ARBA00011738"/>
    </source>
</evidence>
<gene>
    <name evidence="9" type="primary">hisC</name>
    <name evidence="11" type="ORF">SAHL_05185</name>
</gene>
<dbReference type="GO" id="GO:0004400">
    <property type="term" value="F:histidinol-phosphate transaminase activity"/>
    <property type="evidence" value="ECO:0007669"/>
    <property type="project" value="UniProtKB-UniRule"/>
</dbReference>
<dbReference type="PANTHER" id="PTHR43643:SF3">
    <property type="entry name" value="HISTIDINOL-PHOSPHATE AMINOTRANSFERASE"/>
    <property type="match status" value="1"/>
</dbReference>
<evidence type="ECO:0000256" key="5">
    <source>
        <dbReference type="ARBA" id="ARBA00022576"/>
    </source>
</evidence>